<dbReference type="AlphaFoldDB" id="A0A818NLS9"/>
<accession>A0A818NLS9</accession>
<evidence type="ECO:0000313" key="3">
    <source>
        <dbReference type="Proteomes" id="UP000663869"/>
    </source>
</evidence>
<organism evidence="2 3">
    <name type="scientific">Rotaria socialis</name>
    <dbReference type="NCBI Taxonomy" id="392032"/>
    <lineage>
        <taxon>Eukaryota</taxon>
        <taxon>Metazoa</taxon>
        <taxon>Spiralia</taxon>
        <taxon>Gnathifera</taxon>
        <taxon>Rotifera</taxon>
        <taxon>Eurotatoria</taxon>
        <taxon>Bdelloidea</taxon>
        <taxon>Philodinida</taxon>
        <taxon>Philodinidae</taxon>
        <taxon>Rotaria</taxon>
    </lineage>
</organism>
<dbReference type="EMBL" id="CAJNYV010000029">
    <property type="protein sequence ID" value="CAF3326539.1"/>
    <property type="molecule type" value="Genomic_DNA"/>
</dbReference>
<reference evidence="2" key="1">
    <citation type="submission" date="2021-02" db="EMBL/GenBank/DDBJ databases">
        <authorList>
            <person name="Nowell W R."/>
        </authorList>
    </citation>
    <scope>NUCLEOTIDE SEQUENCE</scope>
</reference>
<dbReference type="Proteomes" id="UP000663865">
    <property type="component" value="Unassembled WGS sequence"/>
</dbReference>
<proteinExistence type="predicted"/>
<protein>
    <submittedName>
        <fullName evidence="2">Uncharacterized protein</fullName>
    </submittedName>
</protein>
<name>A0A818NLS9_9BILA</name>
<evidence type="ECO:0000313" key="1">
    <source>
        <dbReference type="EMBL" id="CAF3326539.1"/>
    </source>
</evidence>
<dbReference type="EMBL" id="CAJNYU010002855">
    <property type="protein sequence ID" value="CAF3606771.1"/>
    <property type="molecule type" value="Genomic_DNA"/>
</dbReference>
<comment type="caution">
    <text evidence="2">The sequence shown here is derived from an EMBL/GenBank/DDBJ whole genome shotgun (WGS) entry which is preliminary data.</text>
</comment>
<dbReference type="Proteomes" id="UP000663869">
    <property type="component" value="Unassembled WGS sequence"/>
</dbReference>
<evidence type="ECO:0000313" key="2">
    <source>
        <dbReference type="EMBL" id="CAF3606771.1"/>
    </source>
</evidence>
<gene>
    <name evidence="2" type="ORF">FME351_LOCUS22238</name>
    <name evidence="1" type="ORF">KIK155_LOCUS1077</name>
</gene>
<sequence length="240" mass="28529">MDESKIIMLLTRPFEIGPQHLNDIRLKNVTKLQLGDCFFRSVEFSNKSTHRDKLRAKVFAHLISTCVQLKYLLVDNFKWLLHVTRYASRNLRNNALSNVQYVEFGIPSCNRGPKKSIHLGKRLLPFLVTNMPYLQTLRLWRPDDFPWTTIRPDFLKSGYFHSIGERRWIQSLQTPQSINEHVAIFQEDLSQLFEQLKQIVFLDIYGKIPREKVEPYRLMLQSCFPNSQFDIQISRFRLWI</sequence>